<dbReference type="SUPFAM" id="SSF56300">
    <property type="entry name" value="Metallo-dependent phosphatases"/>
    <property type="match status" value="1"/>
</dbReference>
<dbReference type="RefSeq" id="WP_184331111.1">
    <property type="nucleotide sequence ID" value="NZ_JACHHZ010000002.1"/>
</dbReference>
<name>A0A841HK32_9GAMM</name>
<keyword evidence="2" id="KW-0997">Cell inner membrane</keyword>
<evidence type="ECO:0000313" key="7">
    <source>
        <dbReference type="EMBL" id="MBB6093083.1"/>
    </source>
</evidence>
<evidence type="ECO:0000313" key="8">
    <source>
        <dbReference type="Proteomes" id="UP000588068"/>
    </source>
</evidence>
<dbReference type="Gene3D" id="3.60.21.10">
    <property type="match status" value="1"/>
</dbReference>
<dbReference type="EMBL" id="JACHHZ010000002">
    <property type="protein sequence ID" value="MBB6093083.1"/>
    <property type="molecule type" value="Genomic_DNA"/>
</dbReference>
<evidence type="ECO:0000259" key="6">
    <source>
        <dbReference type="Pfam" id="PF00149"/>
    </source>
</evidence>
<sequence>MSPNPPKPVFQFRSVFISDVHLGFRGCSAAYLLDFLRSIETENLYLVGDIVDMWSLKKSFFWPQEHNDVIRTILGKAKRGTRVIYIPGNHDSVFRDYDGMVFGNVEIRREAVHETADGRRFVVLHGDEFDSVIKASPLLEAAGNRAYAFVLQLNRLVNFFRRRFGFPYWSIAAYLKHKVKNAVKYIANFEQALADEAKRRGVDGMICGHIHRAEITEIDGVLYCNDGDWVESCTTLTEDFNGRLALMRWTETREVVAHSEVIVPIATPQPRAA</sequence>
<accession>A0A841HK32</accession>
<dbReference type="Proteomes" id="UP000588068">
    <property type="component" value="Unassembled WGS sequence"/>
</dbReference>
<comment type="caution">
    <text evidence="7">The sequence shown here is derived from an EMBL/GenBank/DDBJ whole genome shotgun (WGS) entry which is preliminary data.</text>
</comment>
<dbReference type="GO" id="GO:0016020">
    <property type="term" value="C:membrane"/>
    <property type="evidence" value="ECO:0007669"/>
    <property type="project" value="GOC"/>
</dbReference>
<keyword evidence="5" id="KW-0464">Manganese</keyword>
<evidence type="ECO:0000256" key="5">
    <source>
        <dbReference type="ARBA" id="ARBA00023211"/>
    </source>
</evidence>
<evidence type="ECO:0000256" key="3">
    <source>
        <dbReference type="ARBA" id="ARBA00022723"/>
    </source>
</evidence>
<proteinExistence type="predicted"/>
<dbReference type="InterPro" id="IPR043461">
    <property type="entry name" value="LpxH-like"/>
</dbReference>
<dbReference type="PANTHER" id="PTHR34990">
    <property type="entry name" value="UDP-2,3-DIACYLGLUCOSAMINE HYDROLASE-RELATED"/>
    <property type="match status" value="1"/>
</dbReference>
<dbReference type="GO" id="GO:0046872">
    <property type="term" value="F:metal ion binding"/>
    <property type="evidence" value="ECO:0007669"/>
    <property type="project" value="UniProtKB-KW"/>
</dbReference>
<keyword evidence="8" id="KW-1185">Reference proteome</keyword>
<reference evidence="7 8" key="1">
    <citation type="submission" date="2020-08" db="EMBL/GenBank/DDBJ databases">
        <title>Genomic Encyclopedia of Type Strains, Phase IV (KMG-IV): sequencing the most valuable type-strain genomes for metagenomic binning, comparative biology and taxonomic classification.</title>
        <authorList>
            <person name="Goeker M."/>
        </authorList>
    </citation>
    <scope>NUCLEOTIDE SEQUENCE [LARGE SCALE GENOMIC DNA]</scope>
    <source>
        <strain evidence="7 8">DSM 26723</strain>
    </source>
</reference>
<feature type="domain" description="Calcineurin-like phosphoesterase" evidence="6">
    <location>
        <begin position="13"/>
        <end position="212"/>
    </location>
</feature>
<keyword evidence="4" id="KW-0472">Membrane</keyword>
<dbReference type="GO" id="GO:0008758">
    <property type="term" value="F:UDP-2,3-diacylglucosamine hydrolase activity"/>
    <property type="evidence" value="ECO:0007669"/>
    <property type="project" value="TreeGrafter"/>
</dbReference>
<dbReference type="CDD" id="cd07398">
    <property type="entry name" value="MPP_YbbF-LpxH"/>
    <property type="match status" value="1"/>
</dbReference>
<evidence type="ECO:0000256" key="4">
    <source>
        <dbReference type="ARBA" id="ARBA00023136"/>
    </source>
</evidence>
<dbReference type="AlphaFoldDB" id="A0A841HK32"/>
<dbReference type="PANTHER" id="PTHR34990:SF2">
    <property type="entry name" value="BLL8164 PROTEIN"/>
    <property type="match status" value="1"/>
</dbReference>
<dbReference type="InterPro" id="IPR004843">
    <property type="entry name" value="Calcineurin-like_PHP"/>
</dbReference>
<evidence type="ECO:0000256" key="1">
    <source>
        <dbReference type="ARBA" id="ARBA00022475"/>
    </source>
</evidence>
<gene>
    <name evidence="7" type="ORF">HNQ60_001961</name>
</gene>
<dbReference type="InterPro" id="IPR029052">
    <property type="entry name" value="Metallo-depent_PP-like"/>
</dbReference>
<keyword evidence="3" id="KW-0479">Metal-binding</keyword>
<dbReference type="Pfam" id="PF00149">
    <property type="entry name" value="Metallophos"/>
    <property type="match status" value="1"/>
</dbReference>
<protein>
    <submittedName>
        <fullName evidence="7">UDP-2,3-diacylglucosamine pyrophosphatase LpxH</fullName>
    </submittedName>
</protein>
<dbReference type="GO" id="GO:0009245">
    <property type="term" value="P:lipid A biosynthetic process"/>
    <property type="evidence" value="ECO:0007669"/>
    <property type="project" value="TreeGrafter"/>
</dbReference>
<keyword evidence="1" id="KW-1003">Cell membrane</keyword>
<organism evidence="7 8">
    <name type="scientific">Povalibacter uvarum</name>
    <dbReference type="NCBI Taxonomy" id="732238"/>
    <lineage>
        <taxon>Bacteria</taxon>
        <taxon>Pseudomonadati</taxon>
        <taxon>Pseudomonadota</taxon>
        <taxon>Gammaproteobacteria</taxon>
        <taxon>Steroidobacterales</taxon>
        <taxon>Steroidobacteraceae</taxon>
        <taxon>Povalibacter</taxon>
    </lineage>
</organism>
<evidence type="ECO:0000256" key="2">
    <source>
        <dbReference type="ARBA" id="ARBA00022519"/>
    </source>
</evidence>